<sequence>MAVNKCIKYLLFFFNLLFWLSGCIILGVSIYLKVNKDGNQITSESLPGVDLMIAIGVIIMILGFLGCCGAIRENRCMLLLASGVVMIGVGFSSIDGNTPVAVLFDQLSSSDGLLVLQVFGPITVLLSVLGVCAASVDLKPLLLVFSSLVFVEFVALMVVASPLVQVQAQMDGAVDEVFLNVTPLHRAERYIQSELNKLQASDSCCGLKSFEDWENQLPVSCLCTPSSRPGNWSSEFRPCVTVGSDLYPPTPQVTDTWVHSEPCGPILKSYLSFPIKLRIGIISAFATIAMAAIALCLTLGLEDYWKTPPVETTVDDYNRVKYQPKPSLT</sequence>
<keyword evidence="3 6" id="KW-0812">Transmembrane</keyword>
<evidence type="ECO:0000256" key="2">
    <source>
        <dbReference type="ARBA" id="ARBA00006840"/>
    </source>
</evidence>
<evidence type="ECO:0008006" key="9">
    <source>
        <dbReference type="Google" id="ProtNLM"/>
    </source>
</evidence>
<feature type="transmembrane region" description="Helical" evidence="6">
    <location>
        <begin position="114"/>
        <end position="134"/>
    </location>
</feature>
<dbReference type="Gene3D" id="1.10.1450.10">
    <property type="entry name" value="Tetraspanin"/>
    <property type="match status" value="1"/>
</dbReference>
<accession>A0A8D3BLD7</accession>
<dbReference type="PROSITE" id="PS00421">
    <property type="entry name" value="TM4_1"/>
    <property type="match status" value="1"/>
</dbReference>
<evidence type="ECO:0000256" key="4">
    <source>
        <dbReference type="ARBA" id="ARBA00022989"/>
    </source>
</evidence>
<dbReference type="InterPro" id="IPR018499">
    <property type="entry name" value="Tetraspanin/Peripherin"/>
</dbReference>
<dbReference type="GeneTree" id="ENSGT00390000011055"/>
<protein>
    <recommendedName>
        <fullName evidence="9">Tetraspanin</fullName>
    </recommendedName>
</protein>
<dbReference type="InterPro" id="IPR008952">
    <property type="entry name" value="Tetraspanin_EC2_sf"/>
</dbReference>
<keyword evidence="4 6" id="KW-1133">Transmembrane helix</keyword>
<dbReference type="SUPFAM" id="SSF48652">
    <property type="entry name" value="Tetraspanin"/>
    <property type="match status" value="1"/>
</dbReference>
<proteinExistence type="inferred from homology"/>
<reference evidence="7" key="2">
    <citation type="submission" date="2025-08" db="UniProtKB">
        <authorList>
            <consortium name="Ensembl"/>
        </authorList>
    </citation>
    <scope>IDENTIFICATION</scope>
</reference>
<gene>
    <name evidence="7" type="primary">LOC118287428</name>
</gene>
<evidence type="ECO:0000256" key="3">
    <source>
        <dbReference type="ARBA" id="ARBA00022692"/>
    </source>
</evidence>
<evidence type="ECO:0000313" key="8">
    <source>
        <dbReference type="Proteomes" id="UP000694558"/>
    </source>
</evidence>
<dbReference type="PANTHER" id="PTHR19282">
    <property type="entry name" value="TETRASPANIN"/>
    <property type="match status" value="1"/>
</dbReference>
<dbReference type="Pfam" id="PF00335">
    <property type="entry name" value="Tetraspanin"/>
    <property type="match status" value="1"/>
</dbReference>
<dbReference type="Proteomes" id="UP000694558">
    <property type="component" value="Chromosome 2"/>
</dbReference>
<feature type="transmembrane region" description="Helical" evidence="6">
    <location>
        <begin position="9"/>
        <end position="31"/>
    </location>
</feature>
<dbReference type="AlphaFoldDB" id="A0A8D3BLD7"/>
<dbReference type="InterPro" id="IPR018503">
    <property type="entry name" value="Tetraspanin_CS"/>
</dbReference>
<evidence type="ECO:0000313" key="7">
    <source>
        <dbReference type="Ensembl" id="ENSSMAP00000035845.1"/>
    </source>
</evidence>
<dbReference type="GO" id="GO:0005886">
    <property type="term" value="C:plasma membrane"/>
    <property type="evidence" value="ECO:0007669"/>
    <property type="project" value="TreeGrafter"/>
</dbReference>
<feature type="transmembrane region" description="Helical" evidence="6">
    <location>
        <begin position="78"/>
        <end position="94"/>
    </location>
</feature>
<evidence type="ECO:0000256" key="6">
    <source>
        <dbReference type="SAM" id="Phobius"/>
    </source>
</evidence>
<dbReference type="PROSITE" id="PS51257">
    <property type="entry name" value="PROKAR_LIPOPROTEIN"/>
    <property type="match status" value="1"/>
</dbReference>
<organism evidence="7 8">
    <name type="scientific">Scophthalmus maximus</name>
    <name type="common">Turbot</name>
    <name type="synonym">Psetta maxima</name>
    <dbReference type="NCBI Taxonomy" id="52904"/>
    <lineage>
        <taxon>Eukaryota</taxon>
        <taxon>Metazoa</taxon>
        <taxon>Chordata</taxon>
        <taxon>Craniata</taxon>
        <taxon>Vertebrata</taxon>
        <taxon>Euteleostomi</taxon>
        <taxon>Actinopterygii</taxon>
        <taxon>Neopterygii</taxon>
        <taxon>Teleostei</taxon>
        <taxon>Neoteleostei</taxon>
        <taxon>Acanthomorphata</taxon>
        <taxon>Carangaria</taxon>
        <taxon>Pleuronectiformes</taxon>
        <taxon>Pleuronectoidei</taxon>
        <taxon>Scophthalmidae</taxon>
        <taxon>Scophthalmus</taxon>
    </lineage>
</organism>
<keyword evidence="5 6" id="KW-0472">Membrane</keyword>
<dbReference type="PANTHER" id="PTHR19282:SF380">
    <property type="entry name" value="TETRASPANIN-8"/>
    <property type="match status" value="1"/>
</dbReference>
<comment type="similarity">
    <text evidence="2">Belongs to the tetraspanin (TM4SF) family.</text>
</comment>
<feature type="transmembrane region" description="Helical" evidence="6">
    <location>
        <begin position="51"/>
        <end position="71"/>
    </location>
</feature>
<dbReference type="Ensembl" id="ENSSMAT00000062690.1">
    <property type="protein sequence ID" value="ENSSMAP00000035845.1"/>
    <property type="gene ID" value="ENSSMAG00000030358.1"/>
</dbReference>
<feature type="transmembrane region" description="Helical" evidence="6">
    <location>
        <begin position="279"/>
        <end position="301"/>
    </location>
</feature>
<reference evidence="7" key="1">
    <citation type="submission" date="2023-05" db="EMBL/GenBank/DDBJ databases">
        <title>High-quality long-read genome of Scophthalmus maximus.</title>
        <authorList>
            <person name="Lien S."/>
            <person name="Martinez P."/>
        </authorList>
    </citation>
    <scope>NUCLEOTIDE SEQUENCE [LARGE SCALE GENOMIC DNA]</scope>
</reference>
<dbReference type="PRINTS" id="PR00259">
    <property type="entry name" value="TMFOUR"/>
</dbReference>
<name>A0A8D3BLD7_SCOMX</name>
<evidence type="ECO:0000256" key="1">
    <source>
        <dbReference type="ARBA" id="ARBA00004141"/>
    </source>
</evidence>
<evidence type="ECO:0000256" key="5">
    <source>
        <dbReference type="ARBA" id="ARBA00023136"/>
    </source>
</evidence>
<feature type="transmembrane region" description="Helical" evidence="6">
    <location>
        <begin position="141"/>
        <end position="164"/>
    </location>
</feature>
<comment type="subcellular location">
    <subcellularLocation>
        <location evidence="1">Membrane</location>
        <topology evidence="1">Multi-pass membrane protein</topology>
    </subcellularLocation>
</comment>